<dbReference type="Gene3D" id="1.10.246.130">
    <property type="match status" value="1"/>
</dbReference>
<dbReference type="InterPro" id="IPR052896">
    <property type="entry name" value="GGT-like_enzyme"/>
</dbReference>
<dbReference type="Pfam" id="PF01019">
    <property type="entry name" value="G_glu_transpept"/>
    <property type="match status" value="1"/>
</dbReference>
<dbReference type="PANTHER" id="PTHR43881">
    <property type="entry name" value="GAMMA-GLUTAMYLTRANSPEPTIDASE (AFU_ORTHOLOGUE AFUA_4G13580)"/>
    <property type="match status" value="1"/>
</dbReference>
<proteinExistence type="predicted"/>
<dbReference type="EMBL" id="JACPRF010000095">
    <property type="protein sequence ID" value="MBI2875856.1"/>
    <property type="molecule type" value="Genomic_DNA"/>
</dbReference>
<dbReference type="SUPFAM" id="SSF56235">
    <property type="entry name" value="N-terminal nucleophile aminohydrolases (Ntn hydrolases)"/>
    <property type="match status" value="1"/>
</dbReference>
<comment type="caution">
    <text evidence="1">The sequence shown here is derived from an EMBL/GenBank/DDBJ whole genome shotgun (WGS) entry which is preliminary data.</text>
</comment>
<dbReference type="InterPro" id="IPR043137">
    <property type="entry name" value="GGT_ssub_C"/>
</dbReference>
<dbReference type="PANTHER" id="PTHR43881:SF1">
    <property type="entry name" value="GAMMA-GLUTAMYLTRANSPEPTIDASE (AFU_ORTHOLOGUE AFUA_4G13580)"/>
    <property type="match status" value="1"/>
</dbReference>
<evidence type="ECO:0000313" key="1">
    <source>
        <dbReference type="EMBL" id="MBI2875856.1"/>
    </source>
</evidence>
<reference evidence="1" key="1">
    <citation type="submission" date="2020-07" db="EMBL/GenBank/DDBJ databases">
        <title>Huge and variable diversity of episymbiotic CPR bacteria and DPANN archaea in groundwater ecosystems.</title>
        <authorList>
            <person name="He C.Y."/>
            <person name="Keren R."/>
            <person name="Whittaker M."/>
            <person name="Farag I.F."/>
            <person name="Doudna J."/>
            <person name="Cate J.H.D."/>
            <person name="Banfield J.F."/>
        </authorList>
    </citation>
    <scope>NUCLEOTIDE SEQUENCE</scope>
    <source>
        <strain evidence="1">NC_groundwater_672_Ag_B-0.1um_62_36</strain>
    </source>
</reference>
<dbReference type="AlphaFoldDB" id="A0A932CMU6"/>
<dbReference type="InterPro" id="IPR043138">
    <property type="entry name" value="GGT_lsub"/>
</dbReference>
<dbReference type="InterPro" id="IPR029055">
    <property type="entry name" value="Ntn_hydrolases_N"/>
</dbReference>
<dbReference type="PRINTS" id="PR01210">
    <property type="entry name" value="GGTRANSPTASE"/>
</dbReference>
<sequence length="593" mass="64430">MDERLKVALEVKEAQRSTRPALMGTHGMVTANHYLAALAGFRMLLQGGNAIDAAVAAGLAEGVVDPHMGTLGGEVPLLIYVARERRVVAINGNMTAPRAATIEEFRRRGLEKIPGGGLLAAGVPGALDAWITALDRYGTMSLAQVMAPALELAEEGFPLHPGLVEMPVFGIWASAERFRSSWSTSAQLYLPEGEVPQAGQVLCNPDLAQTFRQLLAAEASALPQGRSPALAKARDLFYRGEIARAIVAFSQREGGLLSLEDLAAFRAKIEEPLTVSYRGYDVYKVGPWSQGPVFLQQLRLLEGFDLRSLGHNRPAYIHLLVEVAKLAFADREAYYADPEFASVPLEPLLSQRYAEVRRGLLEMDRASWELRPGDPEKYGPLKPLPWTPEARASGPGTVHVDAADRAGNLVAATPSGAWLAHSPVVEGLGFPLGTRLQTFYLDPDHPNALQPGKRPRTTLSPSLVLKGGQPFLAFGTAGGDKQDQWTLQFFLNVVDFGMEIQEAIEAPRFSSEHFPSFFYPHERRPGTVVLEGRIPDAVRRALQEKGHQIHLVPDWSEGFVLAVQRDGAQGILLGGADPRGELAGLTPTYAIGW</sequence>
<protein>
    <submittedName>
        <fullName evidence="1">Gamma-glutamyltransferase family protein</fullName>
    </submittedName>
</protein>
<evidence type="ECO:0000313" key="2">
    <source>
        <dbReference type="Proteomes" id="UP000769766"/>
    </source>
</evidence>
<dbReference type="Gene3D" id="3.60.20.40">
    <property type="match status" value="1"/>
</dbReference>
<dbReference type="Proteomes" id="UP000769766">
    <property type="component" value="Unassembled WGS sequence"/>
</dbReference>
<name>A0A932CMU6_UNCTE</name>
<accession>A0A932CMU6</accession>
<organism evidence="1 2">
    <name type="scientific">Tectimicrobiota bacterium</name>
    <dbReference type="NCBI Taxonomy" id="2528274"/>
    <lineage>
        <taxon>Bacteria</taxon>
        <taxon>Pseudomonadati</taxon>
        <taxon>Nitrospinota/Tectimicrobiota group</taxon>
        <taxon>Candidatus Tectimicrobiota</taxon>
    </lineage>
</organism>
<gene>
    <name evidence="1" type="ORF">HYY20_03125</name>
</gene>